<proteinExistence type="predicted"/>
<gene>
    <name evidence="2" type="ORF">BDQ94DRAFT_56938</name>
</gene>
<feature type="region of interest" description="Disordered" evidence="1">
    <location>
        <begin position="32"/>
        <end position="71"/>
    </location>
</feature>
<evidence type="ECO:0000256" key="1">
    <source>
        <dbReference type="SAM" id="MobiDB-lite"/>
    </source>
</evidence>
<dbReference type="GeneID" id="38144428"/>
<protein>
    <submittedName>
        <fullName evidence="2">Uncharacterized protein</fullName>
    </submittedName>
</protein>
<dbReference type="RefSeq" id="XP_026624821.1">
    <property type="nucleotide sequence ID" value="XM_026776072.1"/>
</dbReference>
<sequence length="88" mass="10199">MSKLSEQMDTLGQNYWVLPPSPHLIPYLPTRNTPAKVNRMTSPTKPNNQEPKSTSIRIHIHPEPTTDNPMTKRLYKSTKMKSINTDYY</sequence>
<dbReference type="AlphaFoldDB" id="A0A3F3PY04"/>
<evidence type="ECO:0000313" key="2">
    <source>
        <dbReference type="EMBL" id="RDH31799.1"/>
    </source>
</evidence>
<keyword evidence="3" id="KW-1185">Reference proteome</keyword>
<name>A0A3F3PY04_9EURO</name>
<dbReference type="Proteomes" id="UP000253729">
    <property type="component" value="Unassembled WGS sequence"/>
</dbReference>
<organism evidence="2 3">
    <name type="scientific">Aspergillus welwitschiae</name>
    <dbReference type="NCBI Taxonomy" id="1341132"/>
    <lineage>
        <taxon>Eukaryota</taxon>
        <taxon>Fungi</taxon>
        <taxon>Dikarya</taxon>
        <taxon>Ascomycota</taxon>
        <taxon>Pezizomycotina</taxon>
        <taxon>Eurotiomycetes</taxon>
        <taxon>Eurotiomycetidae</taxon>
        <taxon>Eurotiales</taxon>
        <taxon>Aspergillaceae</taxon>
        <taxon>Aspergillus</taxon>
        <taxon>Aspergillus subgen. Circumdati</taxon>
    </lineage>
</organism>
<reference evidence="2 3" key="1">
    <citation type="submission" date="2018-07" db="EMBL/GenBank/DDBJ databases">
        <title>The genomes of Aspergillus section Nigri reveals drivers in fungal speciation.</title>
        <authorList>
            <consortium name="DOE Joint Genome Institute"/>
            <person name="Vesth T.C."/>
            <person name="Nybo J."/>
            <person name="Theobald S."/>
            <person name="Brandl J."/>
            <person name="Frisvad J.C."/>
            <person name="Nielsen K.F."/>
            <person name="Lyhne E.K."/>
            <person name="Kogle M.E."/>
            <person name="Kuo A."/>
            <person name="Riley R."/>
            <person name="Clum A."/>
            <person name="Nolan M."/>
            <person name="Lipzen A."/>
            <person name="Salamov A."/>
            <person name="Henrissat B."/>
            <person name="Wiebenga A."/>
            <person name="De vries R.P."/>
            <person name="Grigoriev I.V."/>
            <person name="Mortensen U.H."/>
            <person name="Andersen M.R."/>
            <person name="Baker S.E."/>
        </authorList>
    </citation>
    <scope>NUCLEOTIDE SEQUENCE [LARGE SCALE GENOMIC DNA]</scope>
    <source>
        <strain evidence="2 3">CBS 139.54b</strain>
    </source>
</reference>
<feature type="compositionally biased region" description="Polar residues" evidence="1">
    <location>
        <begin position="32"/>
        <end position="56"/>
    </location>
</feature>
<dbReference type="EMBL" id="KZ852053">
    <property type="protein sequence ID" value="RDH31799.1"/>
    <property type="molecule type" value="Genomic_DNA"/>
</dbReference>
<accession>A0A3F3PY04</accession>
<evidence type="ECO:0000313" key="3">
    <source>
        <dbReference type="Proteomes" id="UP000253729"/>
    </source>
</evidence>